<keyword evidence="1" id="KW-1133">Transmembrane helix</keyword>
<evidence type="ECO:0000313" key="2">
    <source>
        <dbReference type="EMBL" id="MFD2026033.1"/>
    </source>
</evidence>
<gene>
    <name evidence="2" type="ORF">ACFSL2_10995</name>
</gene>
<protein>
    <recommendedName>
        <fullName evidence="4">PH (Pleckstrin Homology) domain-containing protein</fullName>
    </recommendedName>
</protein>
<sequence>MTGDWNPNIERKLVPGVSAHALWVTVGWALYIGSGAAVIALAFWVLNEAFWALTPFLISVVAFAVNRGVDIFVPFREKKEAAEGYATFVRGFGPMELEHVDPRTGRLVSFAGERLSRAERRERIRLIRAQHHAPSDTSS</sequence>
<feature type="transmembrane region" description="Helical" evidence="1">
    <location>
        <begin position="21"/>
        <end position="44"/>
    </location>
</feature>
<keyword evidence="1" id="KW-0472">Membrane</keyword>
<feature type="transmembrane region" description="Helical" evidence="1">
    <location>
        <begin position="50"/>
        <end position="69"/>
    </location>
</feature>
<name>A0ABW4V8Q7_9MICO</name>
<organism evidence="2 3">
    <name type="scientific">Promicromonospora aerolata</name>
    <dbReference type="NCBI Taxonomy" id="195749"/>
    <lineage>
        <taxon>Bacteria</taxon>
        <taxon>Bacillati</taxon>
        <taxon>Actinomycetota</taxon>
        <taxon>Actinomycetes</taxon>
        <taxon>Micrococcales</taxon>
        <taxon>Promicromonosporaceae</taxon>
        <taxon>Promicromonospora</taxon>
    </lineage>
</organism>
<comment type="caution">
    <text evidence="2">The sequence shown here is derived from an EMBL/GenBank/DDBJ whole genome shotgun (WGS) entry which is preliminary data.</text>
</comment>
<keyword evidence="1" id="KW-0812">Transmembrane</keyword>
<accession>A0ABW4V8Q7</accession>
<evidence type="ECO:0008006" key="4">
    <source>
        <dbReference type="Google" id="ProtNLM"/>
    </source>
</evidence>
<evidence type="ECO:0000313" key="3">
    <source>
        <dbReference type="Proteomes" id="UP001597338"/>
    </source>
</evidence>
<reference evidence="3" key="1">
    <citation type="journal article" date="2019" name="Int. J. Syst. Evol. Microbiol.">
        <title>The Global Catalogue of Microorganisms (GCM) 10K type strain sequencing project: providing services to taxonomists for standard genome sequencing and annotation.</title>
        <authorList>
            <consortium name="The Broad Institute Genomics Platform"/>
            <consortium name="The Broad Institute Genome Sequencing Center for Infectious Disease"/>
            <person name="Wu L."/>
            <person name="Ma J."/>
        </authorList>
    </citation>
    <scope>NUCLEOTIDE SEQUENCE [LARGE SCALE GENOMIC DNA]</scope>
    <source>
        <strain evidence="3">CCM 7043</strain>
    </source>
</reference>
<dbReference type="EMBL" id="JBHUHF010000001">
    <property type="protein sequence ID" value="MFD2026033.1"/>
    <property type="molecule type" value="Genomic_DNA"/>
</dbReference>
<keyword evidence="3" id="KW-1185">Reference proteome</keyword>
<proteinExistence type="predicted"/>
<evidence type="ECO:0000256" key="1">
    <source>
        <dbReference type="SAM" id="Phobius"/>
    </source>
</evidence>
<dbReference type="RefSeq" id="WP_377197900.1">
    <property type="nucleotide sequence ID" value="NZ_JBHUHF010000001.1"/>
</dbReference>
<dbReference type="Proteomes" id="UP001597338">
    <property type="component" value="Unassembled WGS sequence"/>
</dbReference>